<feature type="domain" description="Glycoside hydrolase family 2 catalytic" evidence="6">
    <location>
        <begin position="313"/>
        <end position="439"/>
    </location>
</feature>
<dbReference type="Gene3D" id="3.20.20.80">
    <property type="entry name" value="Glycosidases"/>
    <property type="match status" value="1"/>
</dbReference>
<evidence type="ECO:0000259" key="7">
    <source>
        <dbReference type="Pfam" id="PF02837"/>
    </source>
</evidence>
<dbReference type="SUPFAM" id="SSF49785">
    <property type="entry name" value="Galactose-binding domain-like"/>
    <property type="match status" value="1"/>
</dbReference>
<evidence type="ECO:0000256" key="1">
    <source>
        <dbReference type="ARBA" id="ARBA00007401"/>
    </source>
</evidence>
<dbReference type="OrthoDB" id="9801077at2"/>
<evidence type="ECO:0000259" key="5">
    <source>
        <dbReference type="Pfam" id="PF00703"/>
    </source>
</evidence>
<dbReference type="Gene3D" id="2.60.40.10">
    <property type="entry name" value="Immunoglobulins"/>
    <property type="match status" value="1"/>
</dbReference>
<dbReference type="SUPFAM" id="SSF49303">
    <property type="entry name" value="beta-Galactosidase/glucuronidase domain"/>
    <property type="match status" value="1"/>
</dbReference>
<protein>
    <recommendedName>
        <fullName evidence="10">Beta-galactosidase</fullName>
    </recommendedName>
</protein>
<dbReference type="EMBL" id="CP040812">
    <property type="protein sequence ID" value="QCY68727.1"/>
    <property type="molecule type" value="Genomic_DNA"/>
</dbReference>
<evidence type="ECO:0000256" key="2">
    <source>
        <dbReference type="ARBA" id="ARBA00022801"/>
    </source>
</evidence>
<dbReference type="InterPro" id="IPR006102">
    <property type="entry name" value="Ig-like_GH2"/>
</dbReference>
<proteinExistence type="inferred from homology"/>
<evidence type="ECO:0000313" key="8">
    <source>
        <dbReference type="EMBL" id="QCY68727.1"/>
    </source>
</evidence>
<evidence type="ECO:0008006" key="10">
    <source>
        <dbReference type="Google" id="ProtNLM"/>
    </source>
</evidence>
<dbReference type="InterPro" id="IPR006104">
    <property type="entry name" value="Glyco_hydro_2_N"/>
</dbReference>
<dbReference type="InterPro" id="IPR013783">
    <property type="entry name" value="Ig-like_fold"/>
</dbReference>
<dbReference type="InterPro" id="IPR036156">
    <property type="entry name" value="Beta-gal/glucu_dom_sf"/>
</dbReference>
<dbReference type="PROSITE" id="PS51257">
    <property type="entry name" value="PROKAR_LIPOPROTEIN"/>
    <property type="match status" value="1"/>
</dbReference>
<dbReference type="PANTHER" id="PTHR42732:SF1">
    <property type="entry name" value="BETA-MANNOSIDASE"/>
    <property type="match status" value="1"/>
</dbReference>
<dbReference type="GO" id="GO:0005975">
    <property type="term" value="P:carbohydrate metabolic process"/>
    <property type="evidence" value="ECO:0007669"/>
    <property type="project" value="InterPro"/>
</dbReference>
<keyword evidence="9" id="KW-1185">Reference proteome</keyword>
<feature type="domain" description="Glycosyl hydrolases family 2 sugar binding" evidence="7">
    <location>
        <begin position="63"/>
        <end position="182"/>
    </location>
</feature>
<dbReference type="PANTHER" id="PTHR42732">
    <property type="entry name" value="BETA-GALACTOSIDASE"/>
    <property type="match status" value="1"/>
</dbReference>
<dbReference type="Gene3D" id="2.60.120.260">
    <property type="entry name" value="Galactose-binding domain-like"/>
    <property type="match status" value="1"/>
</dbReference>
<keyword evidence="3" id="KW-0326">Glycosidase</keyword>
<comment type="similarity">
    <text evidence="1">Belongs to the glycosyl hydrolase 2 family.</text>
</comment>
<dbReference type="PRINTS" id="PR00132">
    <property type="entry name" value="GLHYDRLASE2"/>
</dbReference>
<name>A0A5B7X072_9FLAO</name>
<dbReference type="Pfam" id="PF00703">
    <property type="entry name" value="Glyco_hydro_2"/>
    <property type="match status" value="1"/>
</dbReference>
<dbReference type="GO" id="GO:0004553">
    <property type="term" value="F:hydrolase activity, hydrolyzing O-glycosyl compounds"/>
    <property type="evidence" value="ECO:0007669"/>
    <property type="project" value="InterPro"/>
</dbReference>
<dbReference type="InterPro" id="IPR017853">
    <property type="entry name" value="GH"/>
</dbReference>
<keyword evidence="2" id="KW-0378">Hydrolase</keyword>
<feature type="domain" description="Glycoside hydrolase family 2 immunoglobulin-like beta-sandwich" evidence="5">
    <location>
        <begin position="204"/>
        <end position="310"/>
    </location>
</feature>
<evidence type="ECO:0000256" key="4">
    <source>
        <dbReference type="SAM" id="SignalP"/>
    </source>
</evidence>
<dbReference type="Pfam" id="PF02837">
    <property type="entry name" value="Glyco_hydro_2_N"/>
    <property type="match status" value="1"/>
</dbReference>
<evidence type="ECO:0000313" key="9">
    <source>
        <dbReference type="Proteomes" id="UP000309016"/>
    </source>
</evidence>
<dbReference type="RefSeq" id="WP_139065313.1">
    <property type="nucleotide sequence ID" value="NZ_CP040812.1"/>
</dbReference>
<sequence length="492" mass="55958">MLLKRIIALMLFAGLAFACKSWEEVVEPEARKESRSIENFGNNWEFRRLENLKEKGTGWEKVNIPHSVKIEPLVVNDQWQGTALYRKTFEVSNLNDHKWFIHFEGVMQEAQVTINGFLVKTHKGGFLPFTVDATPFLEEGENNIEVEVKNVDDPTIPPGKALGELDFNMYGGIYRNVHLIKKNKVYITDAVNAAVEGGGGIYFHTATATKKVATGKLTVHVQNGSQREQSIKLQYSLLTRDGDINRFYSSSRGPGHAVVEAGETASLSLNFKIENPLLWSVDEPNLYTLTVDILADDKLVDTQSLKVGLREIALSGEAFFLNGEELFINGTNRHQEYPYIGYALSDEAQYRDAYKIKQAGFNFVRLSHYPHATAFLKACDELGLLVMNAIPGWQFFEEGEFEENAIRDIREMAKRDRNHPSVVFWENSLNESGMTEEFMERANEVLKAELPYPDTFTAGWIDHPSYDLFIPARQHAKPPLYWNGYNTPNRPY</sequence>
<evidence type="ECO:0000256" key="3">
    <source>
        <dbReference type="ARBA" id="ARBA00023295"/>
    </source>
</evidence>
<accession>A0A5B7X072</accession>
<reference evidence="8 9" key="1">
    <citation type="submission" date="2019-06" db="EMBL/GenBank/DDBJ databases">
        <title>Complete genome sequence of Antarcticibacterium flavum KCTC 52984T from an Antarctic marine sediment.</title>
        <authorList>
            <person name="Lee Y.M."/>
            <person name="Shin S.C."/>
        </authorList>
    </citation>
    <scope>NUCLEOTIDE SEQUENCE [LARGE SCALE GENOMIC DNA]</scope>
    <source>
        <strain evidence="8 9">KCTC 52984</strain>
    </source>
</reference>
<dbReference type="AlphaFoldDB" id="A0A5B7X072"/>
<dbReference type="InterPro" id="IPR006101">
    <property type="entry name" value="Glyco_hydro_2"/>
</dbReference>
<dbReference type="InterPro" id="IPR006103">
    <property type="entry name" value="Glyco_hydro_2_cat"/>
</dbReference>
<dbReference type="SUPFAM" id="SSF51445">
    <property type="entry name" value="(Trans)glycosidases"/>
    <property type="match status" value="1"/>
</dbReference>
<evidence type="ECO:0000259" key="6">
    <source>
        <dbReference type="Pfam" id="PF02836"/>
    </source>
</evidence>
<feature type="signal peptide" evidence="4">
    <location>
        <begin position="1"/>
        <end position="18"/>
    </location>
</feature>
<feature type="chain" id="PRO_5022843816" description="Beta-galactosidase" evidence="4">
    <location>
        <begin position="19"/>
        <end position="492"/>
    </location>
</feature>
<dbReference type="Proteomes" id="UP000309016">
    <property type="component" value="Chromosome"/>
</dbReference>
<dbReference type="InterPro" id="IPR051913">
    <property type="entry name" value="GH2_Domain-Containing"/>
</dbReference>
<dbReference type="KEGG" id="afla:FHG64_04570"/>
<dbReference type="Pfam" id="PF02836">
    <property type="entry name" value="Glyco_hydro_2_C"/>
    <property type="match status" value="1"/>
</dbReference>
<gene>
    <name evidence="8" type="ORF">FHG64_04570</name>
</gene>
<organism evidence="8 9">
    <name type="scientific">Antarcticibacterium flavum</name>
    <dbReference type="NCBI Taxonomy" id="2058175"/>
    <lineage>
        <taxon>Bacteria</taxon>
        <taxon>Pseudomonadati</taxon>
        <taxon>Bacteroidota</taxon>
        <taxon>Flavobacteriia</taxon>
        <taxon>Flavobacteriales</taxon>
        <taxon>Flavobacteriaceae</taxon>
        <taxon>Antarcticibacterium</taxon>
    </lineage>
</organism>
<dbReference type="InterPro" id="IPR008979">
    <property type="entry name" value="Galactose-bd-like_sf"/>
</dbReference>
<keyword evidence="4" id="KW-0732">Signal</keyword>